<reference evidence="4 5" key="1">
    <citation type="submission" date="2018-06" db="EMBL/GenBank/DDBJ databases">
        <title>Complete Genomes of Monosporascus.</title>
        <authorList>
            <person name="Robinson A.J."/>
            <person name="Natvig D.O."/>
        </authorList>
    </citation>
    <scope>NUCLEOTIDE SEQUENCE [LARGE SCALE GENOMIC DNA]</scope>
    <source>
        <strain evidence="4 5">CBS 609.92</strain>
    </source>
</reference>
<accession>A0ABY0GQE4</accession>
<dbReference type="Gene3D" id="2.40.70.10">
    <property type="entry name" value="Acid Proteases"/>
    <property type="match status" value="1"/>
</dbReference>
<dbReference type="Proteomes" id="UP000294003">
    <property type="component" value="Unassembled WGS sequence"/>
</dbReference>
<name>A0ABY0GQE4_9PEZI</name>
<organism evidence="4 5">
    <name type="scientific">Monosporascus cannonballus</name>
    <dbReference type="NCBI Taxonomy" id="155416"/>
    <lineage>
        <taxon>Eukaryota</taxon>
        <taxon>Fungi</taxon>
        <taxon>Dikarya</taxon>
        <taxon>Ascomycota</taxon>
        <taxon>Pezizomycotina</taxon>
        <taxon>Sordariomycetes</taxon>
        <taxon>Xylariomycetidae</taxon>
        <taxon>Xylariales</taxon>
        <taxon>Xylariales incertae sedis</taxon>
        <taxon>Monosporascus</taxon>
    </lineage>
</organism>
<dbReference type="PANTHER" id="PTHR47966:SF47">
    <property type="entry name" value="ENDOPEPTIDASE, PUTATIVE (AFU_ORTHOLOGUE AFUA_3G01220)-RELATED"/>
    <property type="match status" value="1"/>
</dbReference>
<dbReference type="InterPro" id="IPR021109">
    <property type="entry name" value="Peptidase_aspartic_dom_sf"/>
</dbReference>
<dbReference type="PANTHER" id="PTHR47966">
    <property type="entry name" value="BETA-SITE APP-CLEAVING ENZYME, ISOFORM A-RELATED"/>
    <property type="match status" value="1"/>
</dbReference>
<feature type="domain" description="Peptidase A1" evidence="3">
    <location>
        <begin position="41"/>
        <end position="175"/>
    </location>
</feature>
<dbReference type="Pfam" id="PF00026">
    <property type="entry name" value="Asp"/>
    <property type="match status" value="1"/>
</dbReference>
<evidence type="ECO:0000256" key="2">
    <source>
        <dbReference type="SAM" id="SignalP"/>
    </source>
</evidence>
<evidence type="ECO:0000313" key="5">
    <source>
        <dbReference type="Proteomes" id="UP000294003"/>
    </source>
</evidence>
<keyword evidence="2" id="KW-0732">Signal</keyword>
<dbReference type="SUPFAM" id="SSF50630">
    <property type="entry name" value="Acid proteases"/>
    <property type="match status" value="1"/>
</dbReference>
<gene>
    <name evidence="4" type="ORF">DL762_010606</name>
</gene>
<comment type="caution">
    <text evidence="4">The sequence shown here is derived from an EMBL/GenBank/DDBJ whole genome shotgun (WGS) entry which is preliminary data.</text>
</comment>
<dbReference type="PROSITE" id="PS51767">
    <property type="entry name" value="PEPTIDASE_A1"/>
    <property type="match status" value="1"/>
</dbReference>
<feature type="signal peptide" evidence="2">
    <location>
        <begin position="1"/>
        <end position="18"/>
    </location>
</feature>
<feature type="chain" id="PRO_5045738346" description="Peptidase A1 domain-containing protein" evidence="2">
    <location>
        <begin position="19"/>
        <end position="175"/>
    </location>
</feature>
<protein>
    <recommendedName>
        <fullName evidence="3">Peptidase A1 domain-containing protein</fullName>
    </recommendedName>
</protein>
<evidence type="ECO:0000259" key="3">
    <source>
        <dbReference type="PROSITE" id="PS51767"/>
    </source>
</evidence>
<evidence type="ECO:0000313" key="4">
    <source>
        <dbReference type="EMBL" id="RYO73936.1"/>
    </source>
</evidence>
<evidence type="ECO:0000256" key="1">
    <source>
        <dbReference type="ARBA" id="ARBA00007447"/>
    </source>
</evidence>
<proteinExistence type="inferred from homology"/>
<comment type="similarity">
    <text evidence="1">Belongs to the peptidase A1 family.</text>
</comment>
<sequence length="175" mass="18864">MKATHALSLIALADRVSGTMFPLSRCHRPTPPPIQQIQNGVTFEVEDRIEDQTFYVIRDTGSSDLWAPVSDLQCVDQADGQDAPQDEWCFGETFEVPDLMKYAANQMFCVQYGTGIAPGRVGFADVAVNGIKVHSQKIGLIDRTYENGCGVGSGVLGLGFPPLTSALPGTVLDIC</sequence>
<keyword evidence="5" id="KW-1185">Reference proteome</keyword>
<dbReference type="InterPro" id="IPR001461">
    <property type="entry name" value="Aspartic_peptidase_A1"/>
</dbReference>
<dbReference type="InterPro" id="IPR033121">
    <property type="entry name" value="PEPTIDASE_A1"/>
</dbReference>
<dbReference type="EMBL" id="QJNS01000744">
    <property type="protein sequence ID" value="RYO73936.1"/>
    <property type="molecule type" value="Genomic_DNA"/>
</dbReference>